<dbReference type="InterPro" id="IPR052340">
    <property type="entry name" value="RNase_Y/CdgJ"/>
</dbReference>
<dbReference type="Pfam" id="PF08668">
    <property type="entry name" value="HDOD"/>
    <property type="match status" value="1"/>
</dbReference>
<sequence length="392" mass="42397">MTETVYAFVHPMLGPDDAWSAFNVELPTGTHSPEQLAHLAGTPQLDTFDHRLTWFLPAGSYSPSLQSLGERAVIVFPDDVPEAEKEALAALEGSLRQARQKLALASSPGAKLPASGTWDYLMLTASHARSLPPYTLLGMASRTIVAITAPHTQSDRDWALTNACTLTTGEYLLARTPGQHKADMTRLKLLKLLGLIEGDASTDELEEIFREESKLSYSLLRLVNSAAMAPRSPITSFGQAINLLGRRQLQRWLQLLVYSDPNNGQHPTPLLQKAAVRGRLLELLAPDLSLDPAWENVGDLAFMIGTFSLLDTLLNMPMADILHQLPLPEIAQQALGTRTGPFGPALAAIDAADKRELTAAASQLGKLGIDPVNYLDAQLAAISWAARICTAG</sequence>
<feature type="domain" description="HDOD" evidence="1">
    <location>
        <begin position="179"/>
        <end position="378"/>
    </location>
</feature>
<dbReference type="InterPro" id="IPR013976">
    <property type="entry name" value="HDOD"/>
</dbReference>
<comment type="caution">
    <text evidence="2">The sequence shown here is derived from an EMBL/GenBank/DDBJ whole genome shotgun (WGS) entry which is preliminary data.</text>
</comment>
<reference evidence="2" key="1">
    <citation type="submission" date="2020-04" db="EMBL/GenBank/DDBJ databases">
        <title>Deep metagenomics examines the oral microbiome during advanced dental caries in children, revealing novel taxa and co-occurrences with host molecules.</title>
        <authorList>
            <person name="Baker J.L."/>
            <person name="Morton J.T."/>
            <person name="Dinis M."/>
            <person name="Alvarez R."/>
            <person name="Tran N.C."/>
            <person name="Knight R."/>
            <person name="Edlund A."/>
        </authorList>
    </citation>
    <scope>NUCLEOTIDE SEQUENCE</scope>
    <source>
        <strain evidence="2">JCVI_32_bin.24</strain>
    </source>
</reference>
<evidence type="ECO:0000313" key="3">
    <source>
        <dbReference type="Proteomes" id="UP000718593"/>
    </source>
</evidence>
<dbReference type="AlphaFoldDB" id="A0A930BV73"/>
<dbReference type="PROSITE" id="PS51833">
    <property type="entry name" value="HDOD"/>
    <property type="match status" value="1"/>
</dbReference>
<protein>
    <submittedName>
        <fullName evidence="2">HDOD domain-containing protein</fullName>
    </submittedName>
</protein>
<dbReference type="PANTHER" id="PTHR33525:SF4">
    <property type="entry name" value="CYCLIC DI-GMP PHOSPHODIESTERASE CDGJ"/>
    <property type="match status" value="1"/>
</dbReference>
<accession>A0A930BV73</accession>
<dbReference type="RefSeq" id="WP_051453038.1">
    <property type="nucleotide sequence ID" value="NZ_JARBJQ010000004.1"/>
</dbReference>
<dbReference type="Gene3D" id="1.10.3210.10">
    <property type="entry name" value="Hypothetical protein af1432"/>
    <property type="match status" value="1"/>
</dbReference>
<dbReference type="Proteomes" id="UP000718593">
    <property type="component" value="Unassembled WGS sequence"/>
</dbReference>
<dbReference type="PANTHER" id="PTHR33525">
    <property type="match status" value="1"/>
</dbReference>
<gene>
    <name evidence="2" type="ORF">HXL68_12610</name>
</gene>
<proteinExistence type="predicted"/>
<dbReference type="SUPFAM" id="SSF109604">
    <property type="entry name" value="HD-domain/PDEase-like"/>
    <property type="match status" value="1"/>
</dbReference>
<evidence type="ECO:0000313" key="2">
    <source>
        <dbReference type="EMBL" id="MBF1165866.1"/>
    </source>
</evidence>
<name>A0A930BV73_9RHOO</name>
<organism evidence="2 3">
    <name type="scientific">Dechloromonas agitata</name>
    <dbReference type="NCBI Taxonomy" id="73030"/>
    <lineage>
        <taxon>Bacteria</taxon>
        <taxon>Pseudomonadati</taxon>
        <taxon>Pseudomonadota</taxon>
        <taxon>Betaproteobacteria</taxon>
        <taxon>Rhodocyclales</taxon>
        <taxon>Azonexaceae</taxon>
        <taxon>Dechloromonas</taxon>
    </lineage>
</organism>
<dbReference type="EMBL" id="JABZMI010000294">
    <property type="protein sequence ID" value="MBF1165866.1"/>
    <property type="molecule type" value="Genomic_DNA"/>
</dbReference>
<evidence type="ECO:0000259" key="1">
    <source>
        <dbReference type="PROSITE" id="PS51833"/>
    </source>
</evidence>